<keyword evidence="3" id="KW-1185">Reference proteome</keyword>
<evidence type="ECO:0000313" key="3">
    <source>
        <dbReference type="Proteomes" id="UP000772434"/>
    </source>
</evidence>
<dbReference type="InterPro" id="IPR039251">
    <property type="entry name" value="OXLD1"/>
</dbReference>
<dbReference type="Pfam" id="PF09791">
    <property type="entry name" value="Oxidored-like"/>
    <property type="match status" value="1"/>
</dbReference>
<reference evidence="2" key="1">
    <citation type="submission" date="2020-11" db="EMBL/GenBank/DDBJ databases">
        <authorList>
            <consortium name="DOE Joint Genome Institute"/>
            <person name="Ahrendt S."/>
            <person name="Riley R."/>
            <person name="Andreopoulos W."/>
            <person name="Labutti K."/>
            <person name="Pangilinan J."/>
            <person name="Ruiz-Duenas F.J."/>
            <person name="Barrasa J.M."/>
            <person name="Sanchez-Garcia M."/>
            <person name="Camarero S."/>
            <person name="Miyauchi S."/>
            <person name="Serrano A."/>
            <person name="Linde D."/>
            <person name="Babiker R."/>
            <person name="Drula E."/>
            <person name="Ayuso-Fernandez I."/>
            <person name="Pacheco R."/>
            <person name="Padilla G."/>
            <person name="Ferreira P."/>
            <person name="Barriuso J."/>
            <person name="Kellner H."/>
            <person name="Castanera R."/>
            <person name="Alfaro M."/>
            <person name="Ramirez L."/>
            <person name="Pisabarro A.G."/>
            <person name="Kuo A."/>
            <person name="Tritt A."/>
            <person name="Lipzen A."/>
            <person name="He G."/>
            <person name="Yan M."/>
            <person name="Ng V."/>
            <person name="Cullen D."/>
            <person name="Martin F."/>
            <person name="Rosso M.-N."/>
            <person name="Henrissat B."/>
            <person name="Hibbett D."/>
            <person name="Martinez A.T."/>
            <person name="Grigoriev I.V."/>
        </authorList>
    </citation>
    <scope>NUCLEOTIDE SEQUENCE</scope>
    <source>
        <strain evidence="2">AH 40177</strain>
    </source>
</reference>
<dbReference type="GO" id="GO:0005739">
    <property type="term" value="C:mitochondrion"/>
    <property type="evidence" value="ECO:0007669"/>
    <property type="project" value="TreeGrafter"/>
</dbReference>
<dbReference type="AlphaFoldDB" id="A0A9P5U2U5"/>
<gene>
    <name evidence="2" type="ORF">BDP27DRAFT_1335836</name>
</gene>
<dbReference type="PANTHER" id="PTHR21193">
    <property type="entry name" value="OXIDOREDUCTASE-LIKE DOMAIN-CONTAINING PROTEIN 1"/>
    <property type="match status" value="1"/>
</dbReference>
<dbReference type="InterPro" id="IPR019180">
    <property type="entry name" value="Oxidoreductase-like_N"/>
</dbReference>
<name>A0A9P5U2U5_9AGAR</name>
<sequence>MFRGLVIPEQPKEPQSDECCMSGCAVCVYDLYEDSLAAYRDAVAKIKATLNSMDVPETEWPHSLQLENGTEGRKKDVTLSVFEQMELEMQRRKQEKLDVDSATLVGI</sequence>
<evidence type="ECO:0000313" key="2">
    <source>
        <dbReference type="EMBL" id="KAF9063003.1"/>
    </source>
</evidence>
<evidence type="ECO:0000259" key="1">
    <source>
        <dbReference type="Pfam" id="PF09791"/>
    </source>
</evidence>
<dbReference type="Proteomes" id="UP000772434">
    <property type="component" value="Unassembled WGS sequence"/>
</dbReference>
<proteinExistence type="predicted"/>
<accession>A0A9P5U2U5</accession>
<organism evidence="2 3">
    <name type="scientific">Rhodocollybia butyracea</name>
    <dbReference type="NCBI Taxonomy" id="206335"/>
    <lineage>
        <taxon>Eukaryota</taxon>
        <taxon>Fungi</taxon>
        <taxon>Dikarya</taxon>
        <taxon>Basidiomycota</taxon>
        <taxon>Agaricomycotina</taxon>
        <taxon>Agaricomycetes</taxon>
        <taxon>Agaricomycetidae</taxon>
        <taxon>Agaricales</taxon>
        <taxon>Marasmiineae</taxon>
        <taxon>Omphalotaceae</taxon>
        <taxon>Rhodocollybia</taxon>
    </lineage>
</organism>
<feature type="domain" description="Oxidoreductase-like" evidence="1">
    <location>
        <begin position="1"/>
        <end position="47"/>
    </location>
</feature>
<dbReference type="EMBL" id="JADNRY010000156">
    <property type="protein sequence ID" value="KAF9063003.1"/>
    <property type="molecule type" value="Genomic_DNA"/>
</dbReference>
<comment type="caution">
    <text evidence="2">The sequence shown here is derived from an EMBL/GenBank/DDBJ whole genome shotgun (WGS) entry which is preliminary data.</text>
</comment>
<protein>
    <submittedName>
        <fullName evidence="2">Oxidoreductase-like protein</fullName>
    </submittedName>
</protein>
<dbReference type="OrthoDB" id="10064411at2759"/>
<dbReference type="PANTHER" id="PTHR21193:SF3">
    <property type="entry name" value="OXIDOREDUCTASE-LIKE DOMAIN-CONTAINING PROTEIN 1"/>
    <property type="match status" value="1"/>
</dbReference>